<dbReference type="GO" id="GO:0004150">
    <property type="term" value="F:dihydroneopterin aldolase activity"/>
    <property type="evidence" value="ECO:0007669"/>
    <property type="project" value="UniProtKB-EC"/>
</dbReference>
<reference evidence="9 10" key="1">
    <citation type="submission" date="2017-10" db="EMBL/GenBank/DDBJ databases">
        <title>Genomics of the genus Arcobacter.</title>
        <authorList>
            <person name="Perez-Cataluna A."/>
            <person name="Figueras M.J."/>
        </authorList>
    </citation>
    <scope>NUCLEOTIDE SEQUENCE [LARGE SCALE GENOMIC DNA]</scope>
    <source>
        <strain evidence="9 10">DSM 24636</strain>
    </source>
</reference>
<evidence type="ECO:0000256" key="2">
    <source>
        <dbReference type="ARBA" id="ARBA00005013"/>
    </source>
</evidence>
<proteinExistence type="inferred from homology"/>
<dbReference type="InterPro" id="IPR006156">
    <property type="entry name" value="Dihydroneopterin_aldolase"/>
</dbReference>
<comment type="pathway">
    <text evidence="2">Cofactor biosynthesis; tetrahydrofolate biosynthesis; 2-amino-4-hydroxy-6-hydroxymethyl-7,8-dihydropteridine diphosphate from 7,8-dihydroneopterin triphosphate: step 3/4.</text>
</comment>
<evidence type="ECO:0000256" key="1">
    <source>
        <dbReference type="ARBA" id="ARBA00001353"/>
    </source>
</evidence>
<dbReference type="PANTHER" id="PTHR42844">
    <property type="entry name" value="DIHYDRONEOPTERIN ALDOLASE 1-RELATED"/>
    <property type="match status" value="1"/>
</dbReference>
<comment type="caution">
    <text evidence="9">The sequence shown here is derived from an EMBL/GenBank/DDBJ whole genome shotgun (WGS) entry which is preliminary data.</text>
</comment>
<evidence type="ECO:0000256" key="4">
    <source>
        <dbReference type="ARBA" id="ARBA00013043"/>
    </source>
</evidence>
<evidence type="ECO:0000256" key="7">
    <source>
        <dbReference type="ARBA" id="ARBA00032903"/>
    </source>
</evidence>
<dbReference type="OrthoDB" id="5373183at2"/>
<dbReference type="SUPFAM" id="SSF55620">
    <property type="entry name" value="Tetrahydrobiopterin biosynthesis enzymes-like"/>
    <property type="match status" value="1"/>
</dbReference>
<dbReference type="InterPro" id="IPR006157">
    <property type="entry name" value="FolB_dom"/>
</dbReference>
<dbReference type="AlphaFoldDB" id="A0A4Q0XW44"/>
<accession>A0A4Q0XW44</accession>
<keyword evidence="5" id="KW-0289">Folate biosynthesis</keyword>
<comment type="similarity">
    <text evidence="3">Belongs to the DHNA family.</text>
</comment>
<dbReference type="Gene3D" id="3.30.1130.10">
    <property type="match status" value="1"/>
</dbReference>
<keyword evidence="10" id="KW-1185">Reference proteome</keyword>
<feature type="domain" description="Dihydroneopterin aldolase/epimerase" evidence="8">
    <location>
        <begin position="3"/>
        <end position="104"/>
    </location>
</feature>
<evidence type="ECO:0000313" key="10">
    <source>
        <dbReference type="Proteomes" id="UP000290191"/>
    </source>
</evidence>
<evidence type="ECO:0000313" key="9">
    <source>
        <dbReference type="EMBL" id="RXJ61756.1"/>
    </source>
</evidence>
<dbReference type="SMART" id="SM00905">
    <property type="entry name" value="FolB"/>
    <property type="match status" value="1"/>
</dbReference>
<dbReference type="Pfam" id="PF02152">
    <property type="entry name" value="FolB"/>
    <property type="match status" value="1"/>
</dbReference>
<sequence length="104" mass="12390">MKISINNLTFYCIIGILDFERNKEQKVLINVSFKYKYEDFSSFIDYSKIALDIENIMKEQKFQLIEEAILFIKNFLKKSYPIKKLKIKITKPNILNNCIVSIKK</sequence>
<dbReference type="EMBL" id="PDKO01000012">
    <property type="protein sequence ID" value="RXJ61756.1"/>
    <property type="molecule type" value="Genomic_DNA"/>
</dbReference>
<evidence type="ECO:0000256" key="6">
    <source>
        <dbReference type="ARBA" id="ARBA00023239"/>
    </source>
</evidence>
<gene>
    <name evidence="9" type="ORF">CRV06_12240</name>
</gene>
<protein>
    <recommendedName>
        <fullName evidence="4">dihydroneopterin aldolase</fullName>
        <ecNumber evidence="4">4.1.2.25</ecNumber>
    </recommendedName>
    <alternativeName>
        <fullName evidence="7">7,8-dihydroneopterin aldolase</fullName>
    </alternativeName>
</protein>
<comment type="catalytic activity">
    <reaction evidence="1">
        <text>7,8-dihydroneopterin = 6-hydroxymethyl-7,8-dihydropterin + glycolaldehyde</text>
        <dbReference type="Rhea" id="RHEA:10540"/>
        <dbReference type="ChEBI" id="CHEBI:17001"/>
        <dbReference type="ChEBI" id="CHEBI:17071"/>
        <dbReference type="ChEBI" id="CHEBI:44841"/>
        <dbReference type="EC" id="4.1.2.25"/>
    </reaction>
</comment>
<dbReference type="NCBIfam" id="TIGR00526">
    <property type="entry name" value="folB_dom"/>
    <property type="match status" value="1"/>
</dbReference>
<dbReference type="InterPro" id="IPR043133">
    <property type="entry name" value="GTP-CH-I_C/QueF"/>
</dbReference>
<dbReference type="GO" id="GO:0005737">
    <property type="term" value="C:cytoplasm"/>
    <property type="evidence" value="ECO:0007669"/>
    <property type="project" value="TreeGrafter"/>
</dbReference>
<evidence type="ECO:0000256" key="3">
    <source>
        <dbReference type="ARBA" id="ARBA00005708"/>
    </source>
</evidence>
<evidence type="ECO:0000259" key="8">
    <source>
        <dbReference type="SMART" id="SM00905"/>
    </source>
</evidence>
<dbReference type="Proteomes" id="UP000290191">
    <property type="component" value="Unassembled WGS sequence"/>
</dbReference>
<dbReference type="PANTHER" id="PTHR42844:SF1">
    <property type="entry name" value="DIHYDRONEOPTERIN ALDOLASE 1-RELATED"/>
    <property type="match status" value="1"/>
</dbReference>
<keyword evidence="6" id="KW-0456">Lyase</keyword>
<dbReference type="EC" id="4.1.2.25" evidence="4"/>
<dbReference type="STRING" id="877500.GCA_000935065_01290"/>
<name>A0A4Q0XW44_9BACT</name>
<organism evidence="9 10">
    <name type="scientific">Halarcobacter anaerophilus</name>
    <dbReference type="NCBI Taxonomy" id="877500"/>
    <lineage>
        <taxon>Bacteria</taxon>
        <taxon>Pseudomonadati</taxon>
        <taxon>Campylobacterota</taxon>
        <taxon>Epsilonproteobacteria</taxon>
        <taxon>Campylobacterales</taxon>
        <taxon>Arcobacteraceae</taxon>
        <taxon>Halarcobacter</taxon>
    </lineage>
</organism>
<evidence type="ECO:0000256" key="5">
    <source>
        <dbReference type="ARBA" id="ARBA00022909"/>
    </source>
</evidence>
<dbReference type="GO" id="GO:0046656">
    <property type="term" value="P:folic acid biosynthetic process"/>
    <property type="evidence" value="ECO:0007669"/>
    <property type="project" value="UniProtKB-KW"/>
</dbReference>
<dbReference type="RefSeq" id="WP_129082711.1">
    <property type="nucleotide sequence ID" value="NZ_CP041070.1"/>
</dbReference>